<dbReference type="AlphaFoldDB" id="A0A3P4AXZ6"/>
<reference evidence="2 3" key="1">
    <citation type="submission" date="2018-10" db="EMBL/GenBank/DDBJ databases">
        <authorList>
            <person name="Criscuolo A."/>
        </authorList>
    </citation>
    <scope>NUCLEOTIDE SEQUENCE [LARGE SCALE GENOMIC DNA]</scope>
    <source>
        <strain evidence="2">DnA1</strain>
    </source>
</reference>
<dbReference type="GO" id="GO:0016989">
    <property type="term" value="F:sigma factor antagonist activity"/>
    <property type="evidence" value="ECO:0007669"/>
    <property type="project" value="TreeGrafter"/>
</dbReference>
<dbReference type="InterPro" id="IPR012373">
    <property type="entry name" value="Ferrdict_sens_TM"/>
</dbReference>
<dbReference type="PANTHER" id="PTHR30273:SF2">
    <property type="entry name" value="PROTEIN FECR"/>
    <property type="match status" value="1"/>
</dbReference>
<organism evidence="2 3">
    <name type="scientific">Pigmentiphaga humi</name>
    <dbReference type="NCBI Taxonomy" id="2478468"/>
    <lineage>
        <taxon>Bacteria</taxon>
        <taxon>Pseudomonadati</taxon>
        <taxon>Pseudomonadota</taxon>
        <taxon>Betaproteobacteria</taxon>
        <taxon>Burkholderiales</taxon>
        <taxon>Alcaligenaceae</taxon>
        <taxon>Pigmentiphaga</taxon>
    </lineage>
</organism>
<sequence length="332" mass="35791">MPNGRSSVTAPPRSPDKRILQEAAQWFAVLHFGDAREEDRARWRAWLGMPGSAQHAAWRRVEAISGRFGAAAELPGRFALHARGGASRRKALGALAALGGSAAAAWMGSRTQAWESMRADLSTATGEIREQTLADGTRIWLNTASAIDVRYGVRERRVRLLHGEVHVATAPDPGRAGPRPFYLDTAHARLRPLGTRFTVRQGRETSLLSVEAGAVEIAPAGGGAAKVVEAGRRARFSASGVDAPGPLTGVAHGWTRGVLVVQDVRLDDFLAELGRYRRGRLGCDPDVAGLRLAGVYSVRDTDHALAALEHALPVEVRRYAPWWVMVGSTPTR</sequence>
<dbReference type="EMBL" id="UWPJ01000007">
    <property type="protein sequence ID" value="VCU68652.1"/>
    <property type="molecule type" value="Genomic_DNA"/>
</dbReference>
<keyword evidence="3" id="KW-1185">Reference proteome</keyword>
<feature type="domain" description="FecR protein" evidence="1">
    <location>
        <begin position="120"/>
        <end position="216"/>
    </location>
</feature>
<dbReference type="Gene3D" id="2.60.120.1440">
    <property type="match status" value="1"/>
</dbReference>
<dbReference type="InterPro" id="IPR006860">
    <property type="entry name" value="FecR"/>
</dbReference>
<evidence type="ECO:0000313" key="3">
    <source>
        <dbReference type="Proteomes" id="UP000277294"/>
    </source>
</evidence>
<accession>A0A3P4AXZ6</accession>
<dbReference type="PANTHER" id="PTHR30273">
    <property type="entry name" value="PERIPLASMIC SIGNAL SENSOR AND SIGMA FACTOR ACTIVATOR FECR-RELATED"/>
    <property type="match status" value="1"/>
</dbReference>
<evidence type="ECO:0000259" key="1">
    <source>
        <dbReference type="Pfam" id="PF04773"/>
    </source>
</evidence>
<name>A0A3P4AXZ6_9BURK</name>
<protein>
    <submittedName>
        <fullName evidence="2">Fec operon regulator FecR</fullName>
    </submittedName>
</protein>
<dbReference type="Pfam" id="PF04773">
    <property type="entry name" value="FecR"/>
    <property type="match status" value="1"/>
</dbReference>
<dbReference type="PIRSF" id="PIRSF018266">
    <property type="entry name" value="FecR"/>
    <property type="match status" value="1"/>
</dbReference>
<gene>
    <name evidence="2" type="ORF">PIGHUM_00709</name>
</gene>
<evidence type="ECO:0000313" key="2">
    <source>
        <dbReference type="EMBL" id="VCU68652.1"/>
    </source>
</evidence>
<proteinExistence type="predicted"/>
<dbReference type="Proteomes" id="UP000277294">
    <property type="component" value="Unassembled WGS sequence"/>
</dbReference>